<accession>A0A8J3YI29</accession>
<dbReference type="Proteomes" id="UP000619260">
    <property type="component" value="Unassembled WGS sequence"/>
</dbReference>
<dbReference type="AlphaFoldDB" id="A0A8J3YI29"/>
<feature type="compositionally biased region" description="Low complexity" evidence="1">
    <location>
        <begin position="59"/>
        <end position="74"/>
    </location>
</feature>
<gene>
    <name evidence="2" type="ORF">Val02_15930</name>
</gene>
<reference evidence="2" key="1">
    <citation type="submission" date="2021-01" db="EMBL/GenBank/DDBJ databases">
        <title>Whole genome shotgun sequence of Virgisporangium aliadipatigenens NBRC 105644.</title>
        <authorList>
            <person name="Komaki H."/>
            <person name="Tamura T."/>
        </authorList>
    </citation>
    <scope>NUCLEOTIDE SEQUENCE</scope>
    <source>
        <strain evidence="2">NBRC 105644</strain>
    </source>
</reference>
<evidence type="ECO:0000256" key="1">
    <source>
        <dbReference type="SAM" id="MobiDB-lite"/>
    </source>
</evidence>
<organism evidence="2 3">
    <name type="scientific">Virgisporangium aliadipatigenens</name>
    <dbReference type="NCBI Taxonomy" id="741659"/>
    <lineage>
        <taxon>Bacteria</taxon>
        <taxon>Bacillati</taxon>
        <taxon>Actinomycetota</taxon>
        <taxon>Actinomycetes</taxon>
        <taxon>Micromonosporales</taxon>
        <taxon>Micromonosporaceae</taxon>
        <taxon>Virgisporangium</taxon>
    </lineage>
</organism>
<feature type="compositionally biased region" description="Basic and acidic residues" evidence="1">
    <location>
        <begin position="451"/>
        <end position="462"/>
    </location>
</feature>
<feature type="compositionally biased region" description="Low complexity" evidence="1">
    <location>
        <begin position="541"/>
        <end position="550"/>
    </location>
</feature>
<feature type="compositionally biased region" description="Polar residues" evidence="1">
    <location>
        <begin position="640"/>
        <end position="651"/>
    </location>
</feature>
<evidence type="ECO:0000313" key="3">
    <source>
        <dbReference type="Proteomes" id="UP000619260"/>
    </source>
</evidence>
<protein>
    <submittedName>
        <fullName evidence="2">Uncharacterized protein</fullName>
    </submittedName>
</protein>
<feature type="compositionally biased region" description="Basic and acidic residues" evidence="1">
    <location>
        <begin position="501"/>
        <end position="540"/>
    </location>
</feature>
<proteinExistence type="predicted"/>
<dbReference type="EMBL" id="BOPF01000004">
    <property type="protein sequence ID" value="GIJ44707.1"/>
    <property type="molecule type" value="Genomic_DNA"/>
</dbReference>
<feature type="compositionally biased region" description="Polar residues" evidence="1">
    <location>
        <begin position="245"/>
        <end position="254"/>
    </location>
</feature>
<feature type="compositionally biased region" description="Basic and acidic residues" evidence="1">
    <location>
        <begin position="658"/>
        <end position="669"/>
    </location>
</feature>
<feature type="region of interest" description="Disordered" evidence="1">
    <location>
        <begin position="640"/>
        <end position="675"/>
    </location>
</feature>
<feature type="compositionally biased region" description="Low complexity" evidence="1">
    <location>
        <begin position="567"/>
        <end position="586"/>
    </location>
</feature>
<feature type="compositionally biased region" description="Low complexity" evidence="1">
    <location>
        <begin position="195"/>
        <end position="217"/>
    </location>
</feature>
<feature type="compositionally biased region" description="Gly residues" evidence="1">
    <location>
        <begin position="380"/>
        <end position="392"/>
    </location>
</feature>
<feature type="region of interest" description="Disordered" evidence="1">
    <location>
        <begin position="1"/>
        <end position="605"/>
    </location>
</feature>
<keyword evidence="3" id="KW-1185">Reference proteome</keyword>
<feature type="compositionally biased region" description="Gly residues" evidence="1">
    <location>
        <begin position="587"/>
        <end position="596"/>
    </location>
</feature>
<dbReference type="RefSeq" id="WP_203898255.1">
    <property type="nucleotide sequence ID" value="NZ_BOPF01000004.1"/>
</dbReference>
<evidence type="ECO:0000313" key="2">
    <source>
        <dbReference type="EMBL" id="GIJ44707.1"/>
    </source>
</evidence>
<feature type="compositionally biased region" description="Low complexity" evidence="1">
    <location>
        <begin position="278"/>
        <end position="287"/>
    </location>
</feature>
<name>A0A8J3YI29_9ACTN</name>
<feature type="compositionally biased region" description="Basic and acidic residues" evidence="1">
    <location>
        <begin position="471"/>
        <end position="483"/>
    </location>
</feature>
<feature type="compositionally biased region" description="Pro residues" evidence="1">
    <location>
        <begin position="143"/>
        <end position="152"/>
    </location>
</feature>
<comment type="caution">
    <text evidence="2">The sequence shown here is derived from an EMBL/GenBank/DDBJ whole genome shotgun (WGS) entry which is preliminary data.</text>
</comment>
<sequence>MTNGTGPRRRRWAEPPATDPAEDDWLAGLRPSDEEPDDGLASPRGRFGGGSDDMDDDFAAPPRARRSAPVSPAPTGAGRWGRPAEPDDDPLPSAAARFGADPARGGEPTANLPRIADGPTRGRVNGNGNGATPPPAGGGFGGPPGPRPPASPPGGFGGTPAQSGPRPPASPPGGFGGAPAPGARPPAAPPGSFGGAAAQPRTAPPSSGGFGGAPAQPRSTPPAGRPAAMPSRSANPAPPPGGFGTSSSLPTRTSGATAPPGGYPDPGAPPGGSFNGFAAANMPSASPTAPPSGPDLDETSRGIPRRPSVPAPLPDEQPIFQRIEPLAPGEAPPPPTEEPILRFIDPSERDARTQRRAAAGGGRRRAPEPPEQVRPVPGGAVPGVGAPGGALPGGEPSEQTGGFSRPRNREAASFTPGFEDATAVYAPVEGPGRRYRDEDEQGPAWQGGDPRFNETRYDDEPRTATLPRVAPEPRYDDEPRFDEPAFNDRYNEPRVYGDLPRGGDRLDERPRFDDPRFDEPDPRDPRGGDPRFDDRPRSEPPRAAAAGTGTRARKEEAPGNAMRTVRPDTTGGIPRITGPTTGSIPRVGGGGGGGTGPIRVDPVTPGKKQRSRWLAALSTIGVLVLLAVCGLSTYFVYNESSDSGNESQAPGITTPEAGDGRDISSRDVDPAPLTEDEVFPGTQVAATTGGGGYEVLKKEASTDCGKAASEDLGKLLIAQGCNQVVRATLKTGDGAYLITAGIFNLKDAASAVNAHENIKPTIDAQKGRFNGLLAGTGTDALVRAPMILGWHAKGHFLAYCIIARTDAKAFEANDANPPAIQNDILTAHLRDGIIGGRATNKGTPAPASS</sequence>